<dbReference type="EMBL" id="JAFJYH010000193">
    <property type="protein sequence ID" value="KAG4416219.1"/>
    <property type="molecule type" value="Genomic_DNA"/>
</dbReference>
<keyword evidence="1" id="KW-0677">Repeat</keyword>
<evidence type="ECO:0000259" key="3">
    <source>
        <dbReference type="Pfam" id="PF24883"/>
    </source>
</evidence>
<dbReference type="Pfam" id="PF24809">
    <property type="entry name" value="DUF7708"/>
    <property type="match status" value="1"/>
</dbReference>
<name>A0A8H7W9J1_9HELO</name>
<dbReference type="Gene3D" id="1.25.40.10">
    <property type="entry name" value="Tetratricopeptide repeat domain"/>
    <property type="match status" value="2"/>
</dbReference>
<sequence>MGVELFNQHLTSDSRKRIANTPTSNTQHMPCKVDDLLETVVSLSETRKKARSTAQTRIETALIAISSHAKAIDVLVQQQPDITAVVAGKEIEGSEKINEALVSIVENLGRWNKYIDLFDDFERVRNAAARLFSRIINFLVRARIYYQKSRAGYSEDQKVGFPGTGKSSAAQYLCKTSTAKITLSYFFRSVISNYLAKPTAFAAALLCDLLQDEIVKLTDGFGMAINEIMNLSISQKCVNAVPFHALWVIFQTLVNALPEVMMVFDGLDECDEATRTELSTAIIALSSLPNTRIELTPTSIKNDIELYVNAEIRRHPQKLEPLKKEILENVSRSAKGMFLWTVLLVDELKHAETLKAQRQCLTEVPPDLYTFYTKILRKTGSKLHSKSLRREIFLILVGLRQALRCEEISFVLSLKHETVTVVDDHVSLIESEEALLRVCGYLVRISDGRIHLMHETVKDYLLCHEDRSTRVDSDEAEAYLAFKCLAALSQEEYRSLNKIAMLVRENVSAAALEDEDRYFYQYAATHWYRHLVAVKAPEPRLVQLAASFLLGNEFVSWSEFVYRLSGSQGMALEVESKLKIWRNGLEDELKTMLPLGSYFAGPYRAAADGFDEDGGDKTLPFLTLYQLGEFLNLSTRLWEAIQVKKTVAEGLVRLLGERNPLALKAQSAFALEYLGQRRFLEAEATFKRLAQIQREVIGTDRPDCFQSLQRQGMAELWMTKFVDADLNLTESLQGLLDTSGPKSFLYLLSQLSLGQVLEYSGECAMVSGYRKLRRYEDAEKAVVEVIDSRTRTLGPRTASTVDAIIQRLVLYLDSERFLEALEMAEFILDGNLVEQWFERTCQVEHVRALLEVFTGNIADAINILEASVDEALKRNEKGRVRSILWVRLDLATLLRRKGRDDDALMLFDDIVTRIITESKSSMPVSTWEITQSPHDLQVAEEALRLVREIRTYEAEVLLKRNELKWARQEDFWILEGYPPADTGWMKRP</sequence>
<dbReference type="PANTHER" id="PTHR10039">
    <property type="entry name" value="AMELOGENIN"/>
    <property type="match status" value="1"/>
</dbReference>
<organism evidence="4 5">
    <name type="scientific">Cadophora malorum</name>
    <dbReference type="NCBI Taxonomy" id="108018"/>
    <lineage>
        <taxon>Eukaryota</taxon>
        <taxon>Fungi</taxon>
        <taxon>Dikarya</taxon>
        <taxon>Ascomycota</taxon>
        <taxon>Pezizomycotina</taxon>
        <taxon>Leotiomycetes</taxon>
        <taxon>Helotiales</taxon>
        <taxon>Ploettnerulaceae</taxon>
        <taxon>Cadophora</taxon>
    </lineage>
</organism>
<evidence type="ECO:0000259" key="2">
    <source>
        <dbReference type="Pfam" id="PF24809"/>
    </source>
</evidence>
<comment type="caution">
    <text evidence="4">The sequence shown here is derived from an EMBL/GenBank/DDBJ whole genome shotgun (WGS) entry which is preliminary data.</text>
</comment>
<dbReference type="Pfam" id="PF24883">
    <property type="entry name" value="NPHP3_N"/>
    <property type="match status" value="1"/>
</dbReference>
<dbReference type="Proteomes" id="UP000664132">
    <property type="component" value="Unassembled WGS sequence"/>
</dbReference>
<dbReference type="OrthoDB" id="21416at2759"/>
<proteinExistence type="predicted"/>
<dbReference type="InterPro" id="IPR011990">
    <property type="entry name" value="TPR-like_helical_dom_sf"/>
</dbReference>
<dbReference type="SUPFAM" id="SSF48452">
    <property type="entry name" value="TPR-like"/>
    <property type="match status" value="1"/>
</dbReference>
<dbReference type="AlphaFoldDB" id="A0A8H7W9J1"/>
<dbReference type="InterPro" id="IPR056884">
    <property type="entry name" value="NPHP3-like_N"/>
</dbReference>
<feature type="domain" description="Nephrocystin 3-like N-terminal" evidence="3">
    <location>
        <begin position="160"/>
        <end position="298"/>
    </location>
</feature>
<evidence type="ECO:0000256" key="1">
    <source>
        <dbReference type="ARBA" id="ARBA00022737"/>
    </source>
</evidence>
<evidence type="ECO:0008006" key="6">
    <source>
        <dbReference type="Google" id="ProtNLM"/>
    </source>
</evidence>
<reference evidence="4" key="1">
    <citation type="submission" date="2021-02" db="EMBL/GenBank/DDBJ databases">
        <title>Genome sequence Cadophora malorum strain M34.</title>
        <authorList>
            <person name="Stefanovic E."/>
            <person name="Vu D."/>
            <person name="Scully C."/>
            <person name="Dijksterhuis J."/>
            <person name="Roader J."/>
            <person name="Houbraken J."/>
        </authorList>
    </citation>
    <scope>NUCLEOTIDE SEQUENCE</scope>
    <source>
        <strain evidence="4">M34</strain>
    </source>
</reference>
<evidence type="ECO:0000313" key="5">
    <source>
        <dbReference type="Proteomes" id="UP000664132"/>
    </source>
</evidence>
<keyword evidence="5" id="KW-1185">Reference proteome</keyword>
<evidence type="ECO:0000313" key="4">
    <source>
        <dbReference type="EMBL" id="KAG4416219.1"/>
    </source>
</evidence>
<dbReference type="InterPro" id="IPR056125">
    <property type="entry name" value="DUF7708"/>
</dbReference>
<feature type="domain" description="DUF7708" evidence="2">
    <location>
        <begin position="89"/>
        <end position="151"/>
    </location>
</feature>
<gene>
    <name evidence="4" type="ORF">IFR04_010622</name>
</gene>
<protein>
    <recommendedName>
        <fullName evidence="6">NACHT domain-containing protein</fullName>
    </recommendedName>
</protein>
<accession>A0A8H7W9J1</accession>
<dbReference type="PANTHER" id="PTHR10039:SF14">
    <property type="entry name" value="NACHT DOMAIN-CONTAINING PROTEIN"/>
    <property type="match status" value="1"/>
</dbReference>